<evidence type="ECO:0008006" key="5">
    <source>
        <dbReference type="Google" id="ProtNLM"/>
    </source>
</evidence>
<dbReference type="PANTHER" id="PTHR47926:SF342">
    <property type="entry name" value="TETRATRICOPEPTIDE-LIKE HELICAL DOMAIN-CONTAINING PROTEIN-RELATED"/>
    <property type="match status" value="1"/>
</dbReference>
<dbReference type="InterPro" id="IPR002885">
    <property type="entry name" value="PPR_rpt"/>
</dbReference>
<keyword evidence="4" id="KW-1185">Reference proteome</keyword>
<dbReference type="GO" id="GO:0009451">
    <property type="term" value="P:RNA modification"/>
    <property type="evidence" value="ECO:0007669"/>
    <property type="project" value="InterPro"/>
</dbReference>
<comment type="caution">
    <text evidence="3">The sequence shown here is derived from an EMBL/GenBank/DDBJ whole genome shotgun (WGS) entry which is preliminary data.</text>
</comment>
<organism evidence="3 4">
    <name type="scientific">Tripterygium wilfordii</name>
    <name type="common">Thunder God vine</name>
    <dbReference type="NCBI Taxonomy" id="458696"/>
    <lineage>
        <taxon>Eukaryota</taxon>
        <taxon>Viridiplantae</taxon>
        <taxon>Streptophyta</taxon>
        <taxon>Embryophyta</taxon>
        <taxon>Tracheophyta</taxon>
        <taxon>Spermatophyta</taxon>
        <taxon>Magnoliopsida</taxon>
        <taxon>eudicotyledons</taxon>
        <taxon>Gunneridae</taxon>
        <taxon>Pentapetalae</taxon>
        <taxon>rosids</taxon>
        <taxon>fabids</taxon>
        <taxon>Celastrales</taxon>
        <taxon>Celastraceae</taxon>
        <taxon>Tripterygium</taxon>
    </lineage>
</organism>
<dbReference type="InterPro" id="IPR011990">
    <property type="entry name" value="TPR-like_helical_dom_sf"/>
</dbReference>
<dbReference type="AlphaFoldDB" id="A0A7J7CPL3"/>
<evidence type="ECO:0000313" key="3">
    <source>
        <dbReference type="EMBL" id="KAF5736020.1"/>
    </source>
</evidence>
<dbReference type="PROSITE" id="PS51257">
    <property type="entry name" value="PROKAR_LIPOPROTEIN"/>
    <property type="match status" value="1"/>
</dbReference>
<protein>
    <recommendedName>
        <fullName evidence="5">Pentatricopeptide repeat-containing protein</fullName>
    </recommendedName>
</protein>
<proteinExistence type="predicted"/>
<evidence type="ECO:0000256" key="1">
    <source>
        <dbReference type="ARBA" id="ARBA00022737"/>
    </source>
</evidence>
<dbReference type="InterPro" id="IPR046960">
    <property type="entry name" value="PPR_At4g14850-like_plant"/>
</dbReference>
<dbReference type="Gene3D" id="1.25.40.10">
    <property type="entry name" value="Tetratricopeptide repeat domain"/>
    <property type="match status" value="1"/>
</dbReference>
<dbReference type="Proteomes" id="UP000593562">
    <property type="component" value="Unassembled WGS sequence"/>
</dbReference>
<evidence type="ECO:0000256" key="2">
    <source>
        <dbReference type="PROSITE-ProRule" id="PRU00708"/>
    </source>
</evidence>
<accession>A0A7J7CPL3</accession>
<name>A0A7J7CPL3_TRIWF</name>
<dbReference type="GO" id="GO:0003723">
    <property type="term" value="F:RNA binding"/>
    <property type="evidence" value="ECO:0007669"/>
    <property type="project" value="InterPro"/>
</dbReference>
<dbReference type="NCBIfam" id="TIGR00756">
    <property type="entry name" value="PPR"/>
    <property type="match status" value="1"/>
</dbReference>
<evidence type="ECO:0000313" key="4">
    <source>
        <dbReference type="Proteomes" id="UP000593562"/>
    </source>
</evidence>
<gene>
    <name evidence="3" type="ORF">HS088_TW14G00152</name>
</gene>
<feature type="repeat" description="PPR" evidence="2">
    <location>
        <begin position="22"/>
        <end position="56"/>
    </location>
</feature>
<sequence length="120" mass="13298">MYSKYGYLDDSVMVFEEIQDKDIVAWNAMLSSCLCNGFSEEILGVFAVMRMEGMKFSEFTLCSVLKACAPLKAVRSGKQVHGLAVVMDWDLVILVTALIDLYSTLGYVGEAMKVFSSLGR</sequence>
<dbReference type="PROSITE" id="PS51375">
    <property type="entry name" value="PPR"/>
    <property type="match status" value="1"/>
</dbReference>
<dbReference type="PANTHER" id="PTHR47926">
    <property type="entry name" value="PENTATRICOPEPTIDE REPEAT-CONTAINING PROTEIN"/>
    <property type="match status" value="1"/>
</dbReference>
<reference evidence="3 4" key="1">
    <citation type="journal article" date="2020" name="Nat. Commun.">
        <title>Genome of Tripterygium wilfordii and identification of cytochrome P450 involved in triptolide biosynthesis.</title>
        <authorList>
            <person name="Tu L."/>
            <person name="Su P."/>
            <person name="Zhang Z."/>
            <person name="Gao L."/>
            <person name="Wang J."/>
            <person name="Hu T."/>
            <person name="Zhou J."/>
            <person name="Zhang Y."/>
            <person name="Zhao Y."/>
            <person name="Liu Y."/>
            <person name="Song Y."/>
            <person name="Tong Y."/>
            <person name="Lu Y."/>
            <person name="Yang J."/>
            <person name="Xu C."/>
            <person name="Jia M."/>
            <person name="Peters R.J."/>
            <person name="Huang L."/>
            <person name="Gao W."/>
        </authorList>
    </citation>
    <scope>NUCLEOTIDE SEQUENCE [LARGE SCALE GENOMIC DNA]</scope>
    <source>
        <strain evidence="4">cv. XIE 37</strain>
        <tissue evidence="3">Leaf</tissue>
    </source>
</reference>
<dbReference type="InParanoid" id="A0A7J7CPL3"/>
<keyword evidence="1" id="KW-0677">Repeat</keyword>
<dbReference type="Pfam" id="PF01535">
    <property type="entry name" value="PPR"/>
    <property type="match status" value="3"/>
</dbReference>
<dbReference type="EMBL" id="JAAARO010000014">
    <property type="protein sequence ID" value="KAF5736020.1"/>
    <property type="molecule type" value="Genomic_DNA"/>
</dbReference>